<evidence type="ECO:0000313" key="1">
    <source>
        <dbReference type="EMBL" id="RDU60809.1"/>
    </source>
</evidence>
<dbReference type="InterPro" id="IPR018563">
    <property type="entry name" value="DUF2018"/>
</dbReference>
<dbReference type="SUPFAM" id="SSF158752">
    <property type="entry name" value="HP0242-like"/>
    <property type="match status" value="1"/>
</dbReference>
<comment type="caution">
    <text evidence="1">The sequence shown here is derived from an EMBL/GenBank/DDBJ whole genome shotgun (WGS) entry which is preliminary data.</text>
</comment>
<dbReference type="OrthoDB" id="5327906at2"/>
<keyword evidence="2" id="KW-1185">Reference proteome</keyword>
<organism evidence="1 2">
    <name type="scientific">Helicobacter marmotae</name>
    <dbReference type="NCBI Taxonomy" id="152490"/>
    <lineage>
        <taxon>Bacteria</taxon>
        <taxon>Pseudomonadati</taxon>
        <taxon>Campylobacterota</taxon>
        <taxon>Epsilonproteobacteria</taxon>
        <taxon>Campylobacterales</taxon>
        <taxon>Helicobacteraceae</taxon>
        <taxon>Helicobacter</taxon>
    </lineage>
</organism>
<dbReference type="AlphaFoldDB" id="A0A3D8I6M2"/>
<name>A0A3D8I6M2_9HELI</name>
<evidence type="ECO:0000313" key="2">
    <source>
        <dbReference type="Proteomes" id="UP000256599"/>
    </source>
</evidence>
<sequence length="87" mass="9872">MDAFFEGTPLEKWYEVIHNASPTLVALELESLLERIVVYEALLQKSGVDAQLAFEQSRFDEEILHILQEAKNALAIESMANILSNHE</sequence>
<gene>
    <name evidence="1" type="ORF">CQA63_02290</name>
</gene>
<accession>A0A3D8I6M2</accession>
<protein>
    <submittedName>
        <fullName evidence="1">DUF2018 domain-containing protein</fullName>
    </submittedName>
</protein>
<dbReference type="Proteomes" id="UP000256599">
    <property type="component" value="Unassembled WGS sequence"/>
</dbReference>
<dbReference type="EMBL" id="NXLR01000002">
    <property type="protein sequence ID" value="RDU60809.1"/>
    <property type="molecule type" value="Genomic_DNA"/>
</dbReference>
<reference evidence="1 2" key="1">
    <citation type="submission" date="2018-04" db="EMBL/GenBank/DDBJ databases">
        <title>Novel Campyloabacter and Helicobacter Species and Strains.</title>
        <authorList>
            <person name="Mannion A.J."/>
            <person name="Shen Z."/>
            <person name="Fox J.G."/>
        </authorList>
    </citation>
    <scope>NUCLEOTIDE SEQUENCE [LARGE SCALE GENOMIC DNA]</scope>
    <source>
        <strain evidence="1 2">MIT 98-6070</strain>
    </source>
</reference>
<proteinExistence type="predicted"/>
<dbReference type="InterPro" id="IPR023126">
    <property type="entry name" value="HP0242-like_sf"/>
</dbReference>
<dbReference type="Gene3D" id="1.10.3350.10">
    <property type="entry name" value="HP0242-like domain"/>
    <property type="match status" value="1"/>
</dbReference>
<dbReference type="RefSeq" id="WP_104700663.1">
    <property type="nucleotide sequence ID" value="NZ_FZPP01000045.1"/>
</dbReference>
<dbReference type="Pfam" id="PF09442">
    <property type="entry name" value="DUF2018"/>
    <property type="match status" value="1"/>
</dbReference>